<evidence type="ECO:0000256" key="2">
    <source>
        <dbReference type="ARBA" id="ARBA00022801"/>
    </source>
</evidence>
<dbReference type="PANTHER" id="PTHR10363:SF2">
    <property type="entry name" value="BLEOMYCIN HYDROLASE"/>
    <property type="match status" value="1"/>
</dbReference>
<dbReference type="Pfam" id="PF03051">
    <property type="entry name" value="Peptidase_C1_2"/>
    <property type="match status" value="2"/>
</dbReference>
<proteinExistence type="inferred from homology"/>
<dbReference type="GO" id="GO:0006508">
    <property type="term" value="P:proteolysis"/>
    <property type="evidence" value="ECO:0007669"/>
    <property type="project" value="UniProtKB-KW"/>
</dbReference>
<sequence length="413" mass="46480">MNNHVFINPITIKIKTMNKLILVAVAGLCFGNIYAKNPKKDKAEEGFVFTTVKENPITSIKNQNRSSTCWSFSSLGFLESELLREGKGEFDLSEMFVVHKTMEDRAVNYVRYHGDASFSPGGSFEDIVFCYKNYGMVPQDVMPGIEYGDSLPNHNELDAVAGAYVQAIGKGNQSKLSPVWKKGVTAIYDTYLGECPKEFTYKGKTYTPRTFADEVLGLNMNDYVSLTSYTHHPFYQTFSIEVQDNWRNALSYNLPIDELMEVMDNAINNGYTFAWGADVSEEGFTRDGIAVCPNAEKGAELTGSDMAHWLGLSKADKRKELTSKPLPEIEVTQEMRQVAFDNWETTDDHGMLIYGIAKDQNGKEYYMVKNSWGLSGKYKGIWYASKAFAKYKTMNILVNKKAIPAHIAKKLGF</sequence>
<accession>B5D1I3</accession>
<name>B5D1I3_PHOPM</name>
<dbReference type="GO" id="GO:0043418">
    <property type="term" value="P:homocysteine catabolic process"/>
    <property type="evidence" value="ECO:0007669"/>
    <property type="project" value="TreeGrafter"/>
</dbReference>
<dbReference type="Proteomes" id="UP000003452">
    <property type="component" value="Unassembled WGS sequence"/>
</dbReference>
<gene>
    <name evidence="6" type="ORF">BACPLE_02827</name>
</gene>
<evidence type="ECO:0000313" key="6">
    <source>
        <dbReference type="EMBL" id="EDY94426.1"/>
    </source>
</evidence>
<keyword evidence="4" id="KW-0031">Aminopeptidase</keyword>
<dbReference type="PIRSF" id="PIRSF005700">
    <property type="entry name" value="PepC"/>
    <property type="match status" value="1"/>
</dbReference>
<feature type="active site" evidence="5">
    <location>
        <position position="370"/>
    </location>
</feature>
<feature type="active site" evidence="5">
    <location>
        <position position="349"/>
    </location>
</feature>
<dbReference type="HOGENOM" id="CLU_056707_1_0_10"/>
<dbReference type="InterPro" id="IPR038765">
    <property type="entry name" value="Papain-like_cys_pep_sf"/>
</dbReference>
<dbReference type="AlphaFoldDB" id="B5D1I3"/>
<evidence type="ECO:0000256" key="5">
    <source>
        <dbReference type="PIRSR" id="PIRSR005700-1"/>
    </source>
</evidence>
<dbReference type="eggNOG" id="COG3579">
    <property type="taxonomic scope" value="Bacteria"/>
</dbReference>
<evidence type="ECO:0000313" key="7">
    <source>
        <dbReference type="Proteomes" id="UP000003452"/>
    </source>
</evidence>
<protein>
    <recommendedName>
        <fullName evidence="4">Aminopeptidase</fullName>
    </recommendedName>
</protein>
<reference evidence="6 7" key="2">
    <citation type="submission" date="2008-08" db="EMBL/GenBank/DDBJ databases">
        <authorList>
            <person name="Fulton L."/>
            <person name="Clifton S."/>
            <person name="Fulton B."/>
            <person name="Xu J."/>
            <person name="Minx P."/>
            <person name="Pepin K.H."/>
            <person name="Johnson M."/>
            <person name="Thiruvilangam P."/>
            <person name="Bhonagiri V."/>
            <person name="Nash W.E."/>
            <person name="Mardis E.R."/>
            <person name="Wilson R.K."/>
        </authorList>
    </citation>
    <scope>NUCLEOTIDE SEQUENCE [LARGE SCALE GENOMIC DNA]</scope>
    <source>
        <strain evidence="7">DSM 17135 / JCM 12973 / M2</strain>
    </source>
</reference>
<keyword evidence="3 4" id="KW-0788">Thiol protease</keyword>
<dbReference type="Gene3D" id="3.90.70.10">
    <property type="entry name" value="Cysteine proteinases"/>
    <property type="match status" value="1"/>
</dbReference>
<dbReference type="SUPFAM" id="SSF54001">
    <property type="entry name" value="Cysteine proteinases"/>
    <property type="match status" value="1"/>
</dbReference>
<evidence type="ECO:0000256" key="3">
    <source>
        <dbReference type="ARBA" id="ARBA00022807"/>
    </source>
</evidence>
<dbReference type="PANTHER" id="PTHR10363">
    <property type="entry name" value="BLEOMYCIN HYDROLASE"/>
    <property type="match status" value="1"/>
</dbReference>
<dbReference type="InterPro" id="IPR004134">
    <property type="entry name" value="Peptidase_C1B"/>
</dbReference>
<evidence type="ECO:0000256" key="4">
    <source>
        <dbReference type="PIRNR" id="PIRNR005700"/>
    </source>
</evidence>
<feature type="active site" evidence="5">
    <location>
        <position position="69"/>
    </location>
</feature>
<evidence type="ECO:0000256" key="1">
    <source>
        <dbReference type="ARBA" id="ARBA00022670"/>
    </source>
</evidence>
<keyword evidence="2 4" id="KW-0378">Hydrolase</keyword>
<organism evidence="6 7">
    <name type="scientific">Phocaeicola plebeius (strain DSM 17135 / JCM 12973 / CCUG 54634 / M2)</name>
    <name type="common">Bacteroides plebeius</name>
    <dbReference type="NCBI Taxonomy" id="484018"/>
    <lineage>
        <taxon>Bacteria</taxon>
        <taxon>Pseudomonadati</taxon>
        <taxon>Bacteroidota</taxon>
        <taxon>Bacteroidia</taxon>
        <taxon>Bacteroidales</taxon>
        <taxon>Bacteroidaceae</taxon>
        <taxon>Phocaeicola</taxon>
    </lineage>
</organism>
<dbReference type="GO" id="GO:0009636">
    <property type="term" value="P:response to toxic substance"/>
    <property type="evidence" value="ECO:0007669"/>
    <property type="project" value="TreeGrafter"/>
</dbReference>
<comment type="caution">
    <text evidence="6">The sequence shown here is derived from an EMBL/GenBank/DDBJ whole genome shotgun (WGS) entry which is preliminary data.</text>
</comment>
<dbReference type="EMBL" id="ABQC02000023">
    <property type="protein sequence ID" value="EDY94426.1"/>
    <property type="molecule type" value="Genomic_DNA"/>
</dbReference>
<reference evidence="6 7" key="1">
    <citation type="submission" date="2008-08" db="EMBL/GenBank/DDBJ databases">
        <title>Draft genome sequence of Bacteroides plebeius (DSM 17135).</title>
        <authorList>
            <person name="Sudarsanam P."/>
            <person name="Ley R."/>
            <person name="Guruge J."/>
            <person name="Turnbaugh P.J."/>
            <person name="Mahowald M."/>
            <person name="Liep D."/>
            <person name="Gordon J."/>
        </authorList>
    </citation>
    <scope>NUCLEOTIDE SEQUENCE [LARGE SCALE GENOMIC DNA]</scope>
    <source>
        <strain evidence="7">DSM 17135 / JCM 12973 / M2</strain>
    </source>
</reference>
<keyword evidence="1 4" id="KW-0645">Protease</keyword>
<dbReference type="GO" id="GO:0005737">
    <property type="term" value="C:cytoplasm"/>
    <property type="evidence" value="ECO:0007669"/>
    <property type="project" value="TreeGrafter"/>
</dbReference>
<comment type="similarity">
    <text evidence="4">Belongs to the peptidase C1 family.</text>
</comment>
<dbReference type="GO" id="GO:0070005">
    <property type="term" value="F:cysteine-type aminopeptidase activity"/>
    <property type="evidence" value="ECO:0007669"/>
    <property type="project" value="InterPro"/>
</dbReference>